<evidence type="ECO:0000313" key="3">
    <source>
        <dbReference type="Proteomes" id="UP000075809"/>
    </source>
</evidence>
<gene>
    <name evidence="2" type="ORF">ALC60_00739</name>
</gene>
<name>A0A151XJ22_9HYME</name>
<evidence type="ECO:0000313" key="2">
    <source>
        <dbReference type="EMBL" id="KYQ60331.1"/>
    </source>
</evidence>
<feature type="region of interest" description="Disordered" evidence="1">
    <location>
        <begin position="71"/>
        <end position="92"/>
    </location>
</feature>
<sequence>MHNEASEREKRGALVAKRNNRRLRSVETTFVSILPEDPSFRLPPLSTHRSHGQPCEEEDAHLEAAVISSVKRRRVSASRERSYRASGPILSL</sequence>
<dbReference type="AlphaFoldDB" id="A0A151XJ22"/>
<organism evidence="2 3">
    <name type="scientific">Mycetomoellerius zeteki</name>
    <dbReference type="NCBI Taxonomy" id="64791"/>
    <lineage>
        <taxon>Eukaryota</taxon>
        <taxon>Metazoa</taxon>
        <taxon>Ecdysozoa</taxon>
        <taxon>Arthropoda</taxon>
        <taxon>Hexapoda</taxon>
        <taxon>Insecta</taxon>
        <taxon>Pterygota</taxon>
        <taxon>Neoptera</taxon>
        <taxon>Endopterygota</taxon>
        <taxon>Hymenoptera</taxon>
        <taxon>Apocrita</taxon>
        <taxon>Aculeata</taxon>
        <taxon>Formicoidea</taxon>
        <taxon>Formicidae</taxon>
        <taxon>Myrmicinae</taxon>
        <taxon>Mycetomoellerius</taxon>
    </lineage>
</organism>
<protein>
    <submittedName>
        <fullName evidence="2">Uncharacterized protein</fullName>
    </submittedName>
</protein>
<feature type="region of interest" description="Disordered" evidence="1">
    <location>
        <begin position="37"/>
        <end position="58"/>
    </location>
</feature>
<accession>A0A151XJ22</accession>
<keyword evidence="3" id="KW-1185">Reference proteome</keyword>
<proteinExistence type="predicted"/>
<dbReference type="EMBL" id="KQ982080">
    <property type="protein sequence ID" value="KYQ60331.1"/>
    <property type="molecule type" value="Genomic_DNA"/>
</dbReference>
<dbReference type="Proteomes" id="UP000075809">
    <property type="component" value="Unassembled WGS sequence"/>
</dbReference>
<reference evidence="2 3" key="1">
    <citation type="submission" date="2015-09" db="EMBL/GenBank/DDBJ databases">
        <title>Trachymyrmex zeteki WGS genome.</title>
        <authorList>
            <person name="Nygaard S."/>
            <person name="Hu H."/>
            <person name="Boomsma J."/>
            <person name="Zhang G."/>
        </authorList>
    </citation>
    <scope>NUCLEOTIDE SEQUENCE [LARGE SCALE GENOMIC DNA]</scope>
    <source>
        <strain evidence="2">Tzet28-1</strain>
        <tissue evidence="2">Whole body</tissue>
    </source>
</reference>
<evidence type="ECO:0000256" key="1">
    <source>
        <dbReference type="SAM" id="MobiDB-lite"/>
    </source>
</evidence>